<dbReference type="EMBL" id="SMGR01000001">
    <property type="protein sequence ID" value="TCL08403.1"/>
    <property type="molecule type" value="Genomic_DNA"/>
</dbReference>
<keyword evidence="2" id="KW-1185">Reference proteome</keyword>
<dbReference type="Proteomes" id="UP000295673">
    <property type="component" value="Unassembled WGS sequence"/>
</dbReference>
<dbReference type="AlphaFoldDB" id="A0A4R1NP56"/>
<protein>
    <submittedName>
        <fullName evidence="1">Uncharacterized protein</fullName>
    </submittedName>
</protein>
<comment type="caution">
    <text evidence="1">The sequence shown here is derived from an EMBL/GenBank/DDBJ whole genome shotgun (WGS) entry which is preliminary data.</text>
</comment>
<sequence>MTTDDSSVAEILLGFETLTIDASCFHHREHVLAAFALLREYEFIDAAAKYAKGIRAIAERAGAHDKFNLTITYAFMSLIAERMAGFDGDFPAFVQAFPEVLDKNVLSGLYDGDRLGSELAKRVFLMPSAA</sequence>
<organism evidence="1 2">
    <name type="scientific">Shimia isoporae</name>
    <dbReference type="NCBI Taxonomy" id="647720"/>
    <lineage>
        <taxon>Bacteria</taxon>
        <taxon>Pseudomonadati</taxon>
        <taxon>Pseudomonadota</taxon>
        <taxon>Alphaproteobacteria</taxon>
        <taxon>Rhodobacterales</taxon>
        <taxon>Roseobacteraceae</taxon>
    </lineage>
</organism>
<proteinExistence type="predicted"/>
<accession>A0A4R1NP56</accession>
<gene>
    <name evidence="1" type="ORF">BXY66_0440</name>
</gene>
<evidence type="ECO:0000313" key="1">
    <source>
        <dbReference type="EMBL" id="TCL08403.1"/>
    </source>
</evidence>
<reference evidence="1 2" key="1">
    <citation type="submission" date="2019-03" db="EMBL/GenBank/DDBJ databases">
        <title>Genomic Encyclopedia of Archaeal and Bacterial Type Strains, Phase II (KMG-II): from individual species to whole genera.</title>
        <authorList>
            <person name="Goeker M."/>
        </authorList>
    </citation>
    <scope>NUCLEOTIDE SEQUENCE [LARGE SCALE GENOMIC DNA]</scope>
    <source>
        <strain evidence="1 2">DSM 26433</strain>
    </source>
</reference>
<dbReference type="RefSeq" id="WP_132858532.1">
    <property type="nucleotide sequence ID" value="NZ_SMGR01000001.1"/>
</dbReference>
<name>A0A4R1NP56_9RHOB</name>
<dbReference type="OrthoDB" id="72030at2"/>
<evidence type="ECO:0000313" key="2">
    <source>
        <dbReference type="Proteomes" id="UP000295673"/>
    </source>
</evidence>